<sequence length="527" mass="55856">MRLHSHARRLALAAALPLVLAALPALPFTSPAAHAADAQGAAGEVTIASPTPLPTAQINGVVWDQAIIGNTVYAVGEFSSARPAGSSQGENETPRSNAMAYDITTGALLDWAPTTNGVIYSIDASKDGKTLYLGGNFTRLNGEDTFRLGAVSASDGKRVSLGISPNTEVRDVEVSPDGATLYFSGAFTQVNNQARYRVAAVSLPTLSLTNFSPRVGRGLVRTVTVASDGTQVAIGGSFSTVGGSSNPGLAIIGSDGAVKSTNINSVVRNSGTYAAIFSLKSDGQGLYGVAYSQEGTFEGMFRANWATGDLDYMADCHGDTYDVFPAGGVAYIAGHPHDCSNIGGFSDTSPKTYYNALAYVNGRTGTVQRNHASGYTNYSGQPATTALQSFRPDFIVGSYTGMNQATWTVEGNDKYVVYGGEFIGVNKKGQQGLVRFAIDSKEVPPQGEGDDNGGQDNGWNNNDWWNNGGGNGRDDDDDDQDNGNDGWNNGGWNNGGRNDRWNNWGWNRGGRNDRWNNWGWNGGWGWR</sequence>
<evidence type="ECO:0000256" key="2">
    <source>
        <dbReference type="SAM" id="SignalP"/>
    </source>
</evidence>
<keyword evidence="2" id="KW-0732">Signal</keyword>
<keyword evidence="4" id="KW-1185">Reference proteome</keyword>
<dbReference type="SUPFAM" id="SSF50969">
    <property type="entry name" value="YVTN repeat-like/Quinoprotein amine dehydrogenase"/>
    <property type="match status" value="1"/>
</dbReference>
<organism evidence="3 4">
    <name type="scientific">Actinomyces denticolens</name>
    <dbReference type="NCBI Taxonomy" id="52767"/>
    <lineage>
        <taxon>Bacteria</taxon>
        <taxon>Bacillati</taxon>
        <taxon>Actinomycetota</taxon>
        <taxon>Actinomycetes</taxon>
        <taxon>Actinomycetales</taxon>
        <taxon>Actinomycetaceae</taxon>
        <taxon>Actinomyces</taxon>
    </lineage>
</organism>
<comment type="caution">
    <text evidence="3">The sequence shown here is derived from an EMBL/GenBank/DDBJ whole genome shotgun (WGS) entry which is preliminary data.</text>
</comment>
<feature type="signal peptide" evidence="2">
    <location>
        <begin position="1"/>
        <end position="35"/>
    </location>
</feature>
<protein>
    <recommendedName>
        <fullName evidence="5">WD40-like Beta Propeller Repeat</fullName>
    </recommendedName>
</protein>
<name>A0ABY1IH27_9ACTO</name>
<dbReference type="Proteomes" id="UP000184390">
    <property type="component" value="Unassembled WGS sequence"/>
</dbReference>
<feature type="region of interest" description="Disordered" evidence="1">
    <location>
        <begin position="441"/>
        <end position="527"/>
    </location>
</feature>
<dbReference type="RefSeq" id="WP_073453999.1">
    <property type="nucleotide sequence ID" value="NZ_FQYL01000013.1"/>
</dbReference>
<dbReference type="EMBL" id="FQYL01000013">
    <property type="protein sequence ID" value="SHJ16505.1"/>
    <property type="molecule type" value="Genomic_DNA"/>
</dbReference>
<accession>A0ABY1IH27</accession>
<evidence type="ECO:0000256" key="1">
    <source>
        <dbReference type="SAM" id="MobiDB-lite"/>
    </source>
</evidence>
<feature type="chain" id="PRO_5045895738" description="WD40-like Beta Propeller Repeat" evidence="2">
    <location>
        <begin position="36"/>
        <end position="527"/>
    </location>
</feature>
<feature type="compositionally biased region" description="Low complexity" evidence="1">
    <location>
        <begin position="457"/>
        <end position="466"/>
    </location>
</feature>
<dbReference type="InterPro" id="IPR011044">
    <property type="entry name" value="Quino_amine_DH_bsu"/>
</dbReference>
<evidence type="ECO:0000313" key="4">
    <source>
        <dbReference type="Proteomes" id="UP000184390"/>
    </source>
</evidence>
<gene>
    <name evidence="3" type="ORF">SAMN05216246_11330</name>
</gene>
<evidence type="ECO:0008006" key="5">
    <source>
        <dbReference type="Google" id="ProtNLM"/>
    </source>
</evidence>
<evidence type="ECO:0000313" key="3">
    <source>
        <dbReference type="EMBL" id="SHJ16505.1"/>
    </source>
</evidence>
<reference evidence="3 4" key="1">
    <citation type="submission" date="2016-11" db="EMBL/GenBank/DDBJ databases">
        <authorList>
            <person name="Varghese N."/>
            <person name="Submissions S."/>
        </authorList>
    </citation>
    <scope>NUCLEOTIDE SEQUENCE [LARGE SCALE GENOMIC DNA]</scope>
    <source>
        <strain evidence="3 4">PA</strain>
    </source>
</reference>
<proteinExistence type="predicted"/>